<proteinExistence type="predicted"/>
<accession>A0ABT7VBA0</accession>
<keyword evidence="1" id="KW-0812">Transmembrane</keyword>
<feature type="transmembrane region" description="Helical" evidence="1">
    <location>
        <begin position="131"/>
        <end position="157"/>
    </location>
</feature>
<dbReference type="Proteomes" id="UP001529421">
    <property type="component" value="Unassembled WGS sequence"/>
</dbReference>
<evidence type="ECO:0000256" key="1">
    <source>
        <dbReference type="SAM" id="Phobius"/>
    </source>
</evidence>
<dbReference type="EMBL" id="JAUDDZ010000020">
    <property type="protein sequence ID" value="MDM8275770.1"/>
    <property type="molecule type" value="Genomic_DNA"/>
</dbReference>
<protein>
    <submittedName>
        <fullName evidence="2">ABC-2 transporter permease</fullName>
    </submittedName>
</protein>
<sequence length="245" mass="25759">MKRAFLIEMTVLKSYVRQLVGLGFFVSICVSIGMQSIVSVPGILTMMMFMMGSMSAAAYDEQSGWGLFRLTMPVSRRDVVLARYGVILSLGVVGALVGLAAVAVLTVAATAVELPAGLSAALAFSPENMKATLFASMFCMAMGSTISSIVTPIYFRLGQTKATQYIPMIVVLIFIVPLLVLGGTGVLDAGSVHLEGIMRVLAEVLAFIETPAGVAAFSGAALVFVLAVLGISATVSLKLYESREL</sequence>
<feature type="transmembrane region" description="Helical" evidence="1">
    <location>
        <begin position="169"/>
        <end position="194"/>
    </location>
</feature>
<dbReference type="Pfam" id="PF13346">
    <property type="entry name" value="ABC2_membrane_5"/>
    <property type="match status" value="1"/>
</dbReference>
<gene>
    <name evidence="2" type="ORF">QUW28_09750</name>
</gene>
<feature type="transmembrane region" description="Helical" evidence="1">
    <location>
        <begin position="214"/>
        <end position="240"/>
    </location>
</feature>
<reference evidence="3" key="1">
    <citation type="submission" date="2023-06" db="EMBL/GenBank/DDBJ databases">
        <title>Identification and characterization of horizontal gene transfer across gut microbiota members of farm animals based on homology search.</title>
        <authorList>
            <person name="Zeman M."/>
            <person name="Kubasova T."/>
            <person name="Jahodarova E."/>
            <person name="Nykrynova M."/>
            <person name="Rychlik I."/>
        </authorList>
    </citation>
    <scope>NUCLEOTIDE SEQUENCE [LARGE SCALE GENOMIC DNA]</scope>
    <source>
        <strain evidence="3">154_Feed</strain>
    </source>
</reference>
<organism evidence="2 3">
    <name type="scientific">Enorma phocaeensis</name>
    <dbReference type="NCBI Taxonomy" id="1871019"/>
    <lineage>
        <taxon>Bacteria</taxon>
        <taxon>Bacillati</taxon>
        <taxon>Actinomycetota</taxon>
        <taxon>Coriobacteriia</taxon>
        <taxon>Coriobacteriales</taxon>
        <taxon>Coriobacteriaceae</taxon>
        <taxon>Enorma</taxon>
    </lineage>
</organism>
<dbReference type="RefSeq" id="WP_289546036.1">
    <property type="nucleotide sequence ID" value="NZ_JAUDDZ010000020.1"/>
</dbReference>
<feature type="transmembrane region" description="Helical" evidence="1">
    <location>
        <begin position="80"/>
        <end position="111"/>
    </location>
</feature>
<keyword evidence="1" id="KW-1133">Transmembrane helix</keyword>
<evidence type="ECO:0000313" key="2">
    <source>
        <dbReference type="EMBL" id="MDM8275770.1"/>
    </source>
</evidence>
<keyword evidence="1" id="KW-0472">Membrane</keyword>
<evidence type="ECO:0000313" key="3">
    <source>
        <dbReference type="Proteomes" id="UP001529421"/>
    </source>
</evidence>
<reference evidence="2 3" key="2">
    <citation type="submission" date="2023-06" db="EMBL/GenBank/DDBJ databases">
        <authorList>
            <person name="Zeman M."/>
            <person name="Kubasova T."/>
            <person name="Jahodarova E."/>
            <person name="Nykrynova M."/>
            <person name="Rychlik I."/>
        </authorList>
    </citation>
    <scope>NUCLEOTIDE SEQUENCE [LARGE SCALE GENOMIC DNA]</scope>
    <source>
        <strain evidence="2 3">154_Feed</strain>
    </source>
</reference>
<keyword evidence="3" id="KW-1185">Reference proteome</keyword>
<comment type="caution">
    <text evidence="2">The sequence shown here is derived from an EMBL/GenBank/DDBJ whole genome shotgun (WGS) entry which is preliminary data.</text>
</comment>
<name>A0ABT7VBA0_9ACTN</name>
<feature type="transmembrane region" description="Helical" evidence="1">
    <location>
        <begin position="15"/>
        <end position="34"/>
    </location>
</feature>
<dbReference type="InterPro" id="IPR025699">
    <property type="entry name" value="ABC2_memb-like"/>
</dbReference>